<sequence>MSEPYGMTSLNLTSLEVLAPNIATWDRGFNIGIWGRDTNRCQAQTGHKHLASLVSVVKNLPAMQETWVRFLGQEDPLEKEMPTHSSILAWQIPWAEEPGGL</sequence>
<evidence type="ECO:0000313" key="1">
    <source>
        <dbReference type="EMBL" id="CAI9175996.1"/>
    </source>
</evidence>
<accession>A0ABN8ZUZ6</accession>
<name>A0ABN8ZUZ6_RANTA</name>
<proteinExistence type="predicted"/>
<dbReference type="Proteomes" id="UP001176941">
    <property type="component" value="Chromosome 5"/>
</dbReference>
<evidence type="ECO:0000313" key="2">
    <source>
        <dbReference type="Proteomes" id="UP001176941"/>
    </source>
</evidence>
<reference evidence="1" key="1">
    <citation type="submission" date="2023-04" db="EMBL/GenBank/DDBJ databases">
        <authorList>
            <consortium name="ELIXIR-Norway"/>
        </authorList>
    </citation>
    <scope>NUCLEOTIDE SEQUENCE [LARGE SCALE GENOMIC DNA]</scope>
</reference>
<keyword evidence="2" id="KW-1185">Reference proteome</keyword>
<dbReference type="EMBL" id="OX459941">
    <property type="protein sequence ID" value="CAI9175996.1"/>
    <property type="molecule type" value="Genomic_DNA"/>
</dbReference>
<organism evidence="1 2">
    <name type="scientific">Rangifer tarandus platyrhynchus</name>
    <name type="common">Svalbard reindeer</name>
    <dbReference type="NCBI Taxonomy" id="3082113"/>
    <lineage>
        <taxon>Eukaryota</taxon>
        <taxon>Metazoa</taxon>
        <taxon>Chordata</taxon>
        <taxon>Craniata</taxon>
        <taxon>Vertebrata</taxon>
        <taxon>Euteleostomi</taxon>
        <taxon>Mammalia</taxon>
        <taxon>Eutheria</taxon>
        <taxon>Laurasiatheria</taxon>
        <taxon>Artiodactyla</taxon>
        <taxon>Ruminantia</taxon>
        <taxon>Pecora</taxon>
        <taxon>Cervidae</taxon>
        <taxon>Odocoileinae</taxon>
        <taxon>Rangifer</taxon>
    </lineage>
</organism>
<gene>
    <name evidence="1" type="ORF">MRATA1EN1_LOCUS24958</name>
</gene>
<protein>
    <submittedName>
        <fullName evidence="1">Uncharacterized protein</fullName>
    </submittedName>
</protein>